<dbReference type="PANTHER" id="PTHR31081">
    <property type="entry name" value="UREIDE PERMEASE 1-RELATED-RELATED"/>
    <property type="match status" value="1"/>
</dbReference>
<evidence type="ECO:0000256" key="6">
    <source>
        <dbReference type="ARBA" id="ARBA00022989"/>
    </source>
</evidence>
<dbReference type="AlphaFoldDB" id="A0A251ZT63"/>
<comment type="subcellular location">
    <subcellularLocation>
        <location evidence="1">Membrane</location>
        <topology evidence="1">Multi-pass membrane protein</topology>
    </subcellularLocation>
</comment>
<feature type="transmembrane region" description="Helical" evidence="8">
    <location>
        <begin position="77"/>
        <end position="103"/>
    </location>
</feature>
<feature type="transmembrane region" description="Helical" evidence="8">
    <location>
        <begin position="207"/>
        <end position="227"/>
    </location>
</feature>
<feature type="transmembrane region" description="Helical" evidence="8">
    <location>
        <begin position="45"/>
        <end position="65"/>
    </location>
</feature>
<dbReference type="Proteomes" id="UP000194946">
    <property type="component" value="Unassembled WGS sequence"/>
</dbReference>
<name>A0A251ZT63_9PROT</name>
<dbReference type="RefSeq" id="WP_040364045.1">
    <property type="nucleotide sequence ID" value="NZ_JOPB01000011.1"/>
</dbReference>
<feature type="transmembrane region" description="Helical" evidence="8">
    <location>
        <begin position="278"/>
        <end position="299"/>
    </location>
</feature>
<evidence type="ECO:0000256" key="5">
    <source>
        <dbReference type="ARBA" id="ARBA00022840"/>
    </source>
</evidence>
<keyword evidence="6 8" id="KW-1133">Transmembrane helix</keyword>
<evidence type="ECO:0000256" key="3">
    <source>
        <dbReference type="ARBA" id="ARBA00022692"/>
    </source>
</evidence>
<feature type="transmembrane region" description="Helical" evidence="8">
    <location>
        <begin position="252"/>
        <end position="272"/>
    </location>
</feature>
<dbReference type="GO" id="GO:0005524">
    <property type="term" value="F:ATP binding"/>
    <property type="evidence" value="ECO:0007669"/>
    <property type="project" value="UniProtKB-KW"/>
</dbReference>
<feature type="transmembrane region" description="Helical" evidence="8">
    <location>
        <begin position="137"/>
        <end position="158"/>
    </location>
</feature>
<feature type="transmembrane region" description="Helical" evidence="8">
    <location>
        <begin position="311"/>
        <end position="330"/>
    </location>
</feature>
<feature type="transmembrane region" description="Helical" evidence="8">
    <location>
        <begin position="110"/>
        <end position="131"/>
    </location>
</feature>
<keyword evidence="4" id="KW-0547">Nucleotide-binding</keyword>
<dbReference type="GO" id="GO:0022857">
    <property type="term" value="F:transmembrane transporter activity"/>
    <property type="evidence" value="ECO:0007669"/>
    <property type="project" value="InterPro"/>
</dbReference>
<dbReference type="EMBL" id="JOPB01000011">
    <property type="protein sequence ID" value="OUI77855.1"/>
    <property type="molecule type" value="Genomic_DNA"/>
</dbReference>
<dbReference type="Pfam" id="PF07168">
    <property type="entry name" value="Ureide_permease"/>
    <property type="match status" value="2"/>
</dbReference>
<sequence length="333" mass="35907">MIVIHDYFLSVLMCLITMVCWGSWANTTKLVDGKKWPFQLYYWDYCLGIVLFSVLFAFTLGSFGSEGRSFLQDLGQASLYALFMAFLGGIIFNLGNVLLVAAIDLAGMAVAFPVGVGIALVLGVIVNYIGVPKGNPIILFSGVACIVVAIILTAMAYGRLKIAQLEKGKGLIAAIFAGIIMGWFYRFVASSMSVDFSHPEAGLLTPYTALVFFSLGVFFSSFIWNVVMMKKPISGEAIHGGQYFQGTSKEHLAGILGGVIWSVGMSFSILASNQAGYAISYGLGQGATMIAVIWGVFIWKEFANAPKGTNKLILTMFIFYVVGIASIILANTI</sequence>
<gene>
    <name evidence="9" type="ORF">HK18_00370</name>
</gene>
<keyword evidence="3 8" id="KW-0812">Transmembrane</keyword>
<evidence type="ECO:0000256" key="4">
    <source>
        <dbReference type="ARBA" id="ARBA00022741"/>
    </source>
</evidence>
<keyword evidence="10" id="KW-1185">Reference proteome</keyword>
<protein>
    <submittedName>
        <fullName evidence="9">Multidrug DMT transporter permease</fullName>
    </submittedName>
</protein>
<evidence type="ECO:0000256" key="7">
    <source>
        <dbReference type="ARBA" id="ARBA00023136"/>
    </source>
</evidence>
<evidence type="ECO:0000313" key="10">
    <source>
        <dbReference type="Proteomes" id="UP000194946"/>
    </source>
</evidence>
<keyword evidence="5" id="KW-0067">ATP-binding</keyword>
<proteinExistence type="predicted"/>
<evidence type="ECO:0000256" key="1">
    <source>
        <dbReference type="ARBA" id="ARBA00004141"/>
    </source>
</evidence>
<accession>A0A251ZT63</accession>
<dbReference type="InterPro" id="IPR030189">
    <property type="entry name" value="UPS_plant"/>
</dbReference>
<feature type="transmembrane region" description="Helical" evidence="8">
    <location>
        <begin position="6"/>
        <end position="24"/>
    </location>
</feature>
<dbReference type="InterPro" id="IPR009834">
    <property type="entry name" value="Ureide_permease"/>
</dbReference>
<organism evidence="9 10">
    <name type="scientific">Commensalibacter intestini</name>
    <dbReference type="NCBI Taxonomy" id="479936"/>
    <lineage>
        <taxon>Bacteria</taxon>
        <taxon>Pseudomonadati</taxon>
        <taxon>Pseudomonadota</taxon>
        <taxon>Alphaproteobacteria</taxon>
        <taxon>Acetobacterales</taxon>
        <taxon>Acetobacteraceae</taxon>
    </lineage>
</organism>
<keyword evidence="2" id="KW-0813">Transport</keyword>
<feature type="transmembrane region" description="Helical" evidence="8">
    <location>
        <begin position="170"/>
        <end position="187"/>
    </location>
</feature>
<dbReference type="GO" id="GO:0016020">
    <property type="term" value="C:membrane"/>
    <property type="evidence" value="ECO:0007669"/>
    <property type="project" value="UniProtKB-SubCell"/>
</dbReference>
<evidence type="ECO:0000256" key="2">
    <source>
        <dbReference type="ARBA" id="ARBA00022448"/>
    </source>
</evidence>
<reference evidence="10" key="1">
    <citation type="submission" date="2014-06" db="EMBL/GenBank/DDBJ databases">
        <authorList>
            <person name="Winans N.J."/>
            <person name="Newell P.D."/>
            <person name="Douglas A.E."/>
        </authorList>
    </citation>
    <scope>NUCLEOTIDE SEQUENCE [LARGE SCALE GENOMIC DNA]</scope>
    <source>
        <strain evidence="10">DmL_052</strain>
    </source>
</reference>
<evidence type="ECO:0000256" key="8">
    <source>
        <dbReference type="SAM" id="Phobius"/>
    </source>
</evidence>
<keyword evidence="7 8" id="KW-0472">Membrane</keyword>
<evidence type="ECO:0000313" key="9">
    <source>
        <dbReference type="EMBL" id="OUI77855.1"/>
    </source>
</evidence>
<comment type="caution">
    <text evidence="9">The sequence shown here is derived from an EMBL/GenBank/DDBJ whole genome shotgun (WGS) entry which is preliminary data.</text>
</comment>